<reference evidence="1 2" key="1">
    <citation type="submission" date="2023-02" db="EMBL/GenBank/DDBJ databases">
        <title>Genome sequence of Sphingomonas naphthae.</title>
        <authorList>
            <person name="Kim S."/>
            <person name="Heo J."/>
            <person name="Kwon S.-W."/>
        </authorList>
    </citation>
    <scope>NUCLEOTIDE SEQUENCE [LARGE SCALE GENOMIC DNA]</scope>
    <source>
        <strain evidence="1 2">KACC 18716</strain>
    </source>
</reference>
<accession>A0ABY7TGV3</accession>
<evidence type="ECO:0000313" key="2">
    <source>
        <dbReference type="Proteomes" id="UP001220395"/>
    </source>
</evidence>
<dbReference type="Proteomes" id="UP001220395">
    <property type="component" value="Chromosome"/>
</dbReference>
<evidence type="ECO:0000313" key="1">
    <source>
        <dbReference type="EMBL" id="WCT72083.1"/>
    </source>
</evidence>
<sequence>MADLQKPFRSWVEDYVCPVEDQPIDREAFHRRSLQRRCTKRLLAGEVGKAGSTRGERIRHGYLSAWSANARAEMAERDHRTADTAEQARRYLQRRGFIVYRASVTGGDASRWIIDGRPASIDDDALISLAIAKGFVG</sequence>
<gene>
    <name evidence="1" type="ORF">PQ455_10525</name>
</gene>
<keyword evidence="2" id="KW-1185">Reference proteome</keyword>
<name>A0ABY7TGV3_9SPHN</name>
<dbReference type="EMBL" id="CP117411">
    <property type="protein sequence ID" value="WCT72083.1"/>
    <property type="molecule type" value="Genomic_DNA"/>
</dbReference>
<proteinExistence type="predicted"/>
<protein>
    <submittedName>
        <fullName evidence="1">Uncharacterized protein</fullName>
    </submittedName>
</protein>
<dbReference type="RefSeq" id="WP_273686033.1">
    <property type="nucleotide sequence ID" value="NZ_CP117411.1"/>
</dbReference>
<organism evidence="1 2">
    <name type="scientific">Sphingomonas naphthae</name>
    <dbReference type="NCBI Taxonomy" id="1813468"/>
    <lineage>
        <taxon>Bacteria</taxon>
        <taxon>Pseudomonadati</taxon>
        <taxon>Pseudomonadota</taxon>
        <taxon>Alphaproteobacteria</taxon>
        <taxon>Sphingomonadales</taxon>
        <taxon>Sphingomonadaceae</taxon>
        <taxon>Sphingomonas</taxon>
    </lineage>
</organism>